<protein>
    <submittedName>
        <fullName evidence="2">Uncharacterized protein</fullName>
    </submittedName>
</protein>
<feature type="compositionally biased region" description="Low complexity" evidence="1">
    <location>
        <begin position="491"/>
        <end position="505"/>
    </location>
</feature>
<feature type="region of interest" description="Disordered" evidence="1">
    <location>
        <begin position="120"/>
        <end position="167"/>
    </location>
</feature>
<gene>
    <name evidence="2" type="ORF">ANCCEY_06158</name>
</gene>
<feature type="compositionally biased region" description="Polar residues" evidence="1">
    <location>
        <begin position="506"/>
        <end position="519"/>
    </location>
</feature>
<dbReference type="AlphaFoldDB" id="A0A0D6LU58"/>
<dbReference type="Proteomes" id="UP000054495">
    <property type="component" value="Unassembled WGS sequence"/>
</dbReference>
<dbReference type="EMBL" id="KE124930">
    <property type="protein sequence ID" value="EPB74733.1"/>
    <property type="molecule type" value="Genomic_DNA"/>
</dbReference>
<keyword evidence="3" id="KW-1185">Reference proteome</keyword>
<sequence>MDGPSSSARGNEPAHNSRACPYLDTIDSKESLGVMTDQLDFYDSVNARKYGSLGNDDGITETMCDEFFNTHRDASERTLLQDALTSSQNRPVDSGPSQEPTVQDNSVEILQVKEVNQAPAVVQKEEGPSQSEVHEVVQDENRPEVKENIPEVTENRPELNAVSKGAENLGKNVPRTVYEDLGRLAMFGKQRTVLRRSQIREPPRRAPSPAPNSSAAPPQQRATPRTVPNRGTTPTPVAQARSARLQPTTGTTKPWYETSKKMLAIQGAWPRERKNIENRFRQLRLGTERISRNRAPRTTTSSRPTGVTRPTYPVRIGHERQQRGDFLRNDTVPSAREFHQELLHRKASLGSCHRSSSTPKDAQKQSSGGAATATAAAATASTGPTANQPAGATSSRLPVARASSVTRPPREVVSRPLPRAASATRAPVGPRPLSAAGRPMARSDSITRIPARPPSVTRPQIPNPTLERRGIPPGGALTGSARAPVGRRPVAITTAARNTTASRATPLQTRPTEPRSSVIRNPLPRKGPGDGTPQRQFRSELRQYPAPTGLTPLHRPLTGSVNVNFHPIRGHACTSNHGSPTTAAVAASPKVLSKQEVRAMVDRLSLPKRPLVEGTPRSKIANQNTHGLSCVKVRSRSTSMARRPLSAQELNAPTTSPALNNLAARLRKTSYLKKSSSLSDGLVSFGFDAAARY</sequence>
<feature type="compositionally biased region" description="Basic and acidic residues" evidence="1">
    <location>
        <begin position="123"/>
        <end position="157"/>
    </location>
</feature>
<feature type="compositionally biased region" description="Low complexity" evidence="1">
    <location>
        <begin position="211"/>
        <end position="222"/>
    </location>
</feature>
<feature type="region of interest" description="Disordered" evidence="1">
    <location>
        <begin position="192"/>
        <end position="254"/>
    </location>
</feature>
<feature type="region of interest" description="Disordered" evidence="1">
    <location>
        <begin position="348"/>
        <end position="536"/>
    </location>
</feature>
<feature type="region of interest" description="Disordered" evidence="1">
    <location>
        <begin position="79"/>
        <end position="106"/>
    </location>
</feature>
<evidence type="ECO:0000256" key="1">
    <source>
        <dbReference type="SAM" id="MobiDB-lite"/>
    </source>
</evidence>
<feature type="region of interest" description="Disordered" evidence="1">
    <location>
        <begin position="1"/>
        <end position="22"/>
    </location>
</feature>
<evidence type="ECO:0000313" key="2">
    <source>
        <dbReference type="EMBL" id="EPB74733.1"/>
    </source>
</evidence>
<accession>A0A0D6LU58</accession>
<evidence type="ECO:0000313" key="3">
    <source>
        <dbReference type="Proteomes" id="UP000054495"/>
    </source>
</evidence>
<organism evidence="2 3">
    <name type="scientific">Ancylostoma ceylanicum</name>
    <dbReference type="NCBI Taxonomy" id="53326"/>
    <lineage>
        <taxon>Eukaryota</taxon>
        <taxon>Metazoa</taxon>
        <taxon>Ecdysozoa</taxon>
        <taxon>Nematoda</taxon>
        <taxon>Chromadorea</taxon>
        <taxon>Rhabditida</taxon>
        <taxon>Rhabditina</taxon>
        <taxon>Rhabditomorpha</taxon>
        <taxon>Strongyloidea</taxon>
        <taxon>Ancylostomatidae</taxon>
        <taxon>Ancylostomatinae</taxon>
        <taxon>Ancylostoma</taxon>
    </lineage>
</organism>
<feature type="compositionally biased region" description="Polar residues" evidence="1">
    <location>
        <begin position="387"/>
        <end position="396"/>
    </location>
</feature>
<feature type="compositionally biased region" description="Low complexity" evidence="1">
    <location>
        <begin position="366"/>
        <end position="386"/>
    </location>
</feature>
<proteinExistence type="predicted"/>
<feature type="compositionally biased region" description="Polar residues" evidence="1">
    <location>
        <begin position="83"/>
        <end position="106"/>
    </location>
</feature>
<name>A0A0D6LU58_9BILA</name>
<reference evidence="2 3" key="1">
    <citation type="submission" date="2013-05" db="EMBL/GenBank/DDBJ databases">
        <title>Draft genome of the parasitic nematode Anyclostoma ceylanicum.</title>
        <authorList>
            <person name="Mitreva M."/>
        </authorList>
    </citation>
    <scope>NUCLEOTIDE SEQUENCE [LARGE SCALE GENOMIC DNA]</scope>
</reference>